<feature type="compositionally biased region" description="Low complexity" evidence="1">
    <location>
        <begin position="224"/>
        <end position="252"/>
    </location>
</feature>
<keyword evidence="3" id="KW-1185">Reference proteome</keyword>
<evidence type="ECO:0000313" key="2">
    <source>
        <dbReference type="EMBL" id="PNH05861.1"/>
    </source>
</evidence>
<organism evidence="2 3">
    <name type="scientific">Tetrabaena socialis</name>
    <dbReference type="NCBI Taxonomy" id="47790"/>
    <lineage>
        <taxon>Eukaryota</taxon>
        <taxon>Viridiplantae</taxon>
        <taxon>Chlorophyta</taxon>
        <taxon>core chlorophytes</taxon>
        <taxon>Chlorophyceae</taxon>
        <taxon>CS clade</taxon>
        <taxon>Chlamydomonadales</taxon>
        <taxon>Tetrabaenaceae</taxon>
        <taxon>Tetrabaena</taxon>
    </lineage>
</organism>
<protein>
    <submittedName>
        <fullName evidence="2">Uncharacterized protein</fullName>
    </submittedName>
</protein>
<feature type="compositionally biased region" description="Low complexity" evidence="1">
    <location>
        <begin position="183"/>
        <end position="205"/>
    </location>
</feature>
<dbReference type="OrthoDB" id="545510at2759"/>
<feature type="region of interest" description="Disordered" evidence="1">
    <location>
        <begin position="111"/>
        <end position="566"/>
    </location>
</feature>
<feature type="compositionally biased region" description="Gly residues" evidence="1">
    <location>
        <begin position="522"/>
        <end position="544"/>
    </location>
</feature>
<feature type="compositionally biased region" description="Pro residues" evidence="1">
    <location>
        <begin position="158"/>
        <end position="168"/>
    </location>
</feature>
<name>A0A2J8A007_9CHLO</name>
<feature type="compositionally biased region" description="Low complexity" evidence="1">
    <location>
        <begin position="466"/>
        <end position="476"/>
    </location>
</feature>
<gene>
    <name evidence="2" type="ORF">TSOC_007844</name>
</gene>
<sequence length="566" mass="55835">MSGEGPYLSYSHDGLLGCVERSSHLEEYTRSRPASAGSRPRSLLSKVATAAAAAQVDEEPEPVDAEPWILEGWGDGPSVSEAAQQAALKLGPYLKNVPTTLVGLGAGTRRVLSAGPQGRNGPLKASEARRKHGPSQQVERRASGPAIGIASGGGGPYSPSPRRAPPPKNLEVGDESDGEPSCAAPAAGGQMPAAAVAAQPPVYAYSGQPRAGPALRTGAGSIHAAPLGQPQAQGGPGTASASASGSAASLGSPRHRSLSFPGRGAASPQPQLQPSGSAGYDGPAPGAAGKGSPAPGGPQPYSHPSLPPHPHLEPLSPMSLRHTADGNGRGDAGSGEPASSPSPPPPLPGLFLAGRRGSSFRTETGLSGWDPEAPAIQLPQPQHPAPSGSNLSLLWIGPAAPGAGTSGLQIGPVSSGRGSPVAANQQRREQIGGSSRLLQRGAAGGGGAAPATPAELSPAPDRQDRGASFAGQAAQGGYAGREGRPSGSRSSARAHQPQPASPDGLPPQLDALAEFYASRVEPGGGGGGGGAGAGPPPRSGGGTATGLLPVPPMRVTGLLKPTAARV</sequence>
<accession>A0A2J8A007</accession>
<evidence type="ECO:0000313" key="3">
    <source>
        <dbReference type="Proteomes" id="UP000236333"/>
    </source>
</evidence>
<reference evidence="2 3" key="1">
    <citation type="journal article" date="2017" name="Mol. Biol. Evol.">
        <title>The 4-celled Tetrabaena socialis nuclear genome reveals the essential components for genetic control of cell number at the origin of multicellularity in the volvocine lineage.</title>
        <authorList>
            <person name="Featherston J."/>
            <person name="Arakaki Y."/>
            <person name="Hanschen E.R."/>
            <person name="Ferris P.J."/>
            <person name="Michod R.E."/>
            <person name="Olson B.J.S.C."/>
            <person name="Nozaki H."/>
            <person name="Durand P.M."/>
        </authorList>
    </citation>
    <scope>NUCLEOTIDE SEQUENCE [LARGE SCALE GENOMIC DNA]</scope>
    <source>
        <strain evidence="2 3">NIES-571</strain>
    </source>
</reference>
<feature type="compositionally biased region" description="Low complexity" evidence="1">
    <location>
        <begin position="485"/>
        <end position="494"/>
    </location>
</feature>
<dbReference type="EMBL" id="PGGS01000275">
    <property type="protein sequence ID" value="PNH05861.1"/>
    <property type="molecule type" value="Genomic_DNA"/>
</dbReference>
<dbReference type="Proteomes" id="UP000236333">
    <property type="component" value="Unassembled WGS sequence"/>
</dbReference>
<feature type="compositionally biased region" description="Low complexity" evidence="1">
    <location>
        <begin position="274"/>
        <end position="304"/>
    </location>
</feature>
<dbReference type="AlphaFoldDB" id="A0A2J8A007"/>
<evidence type="ECO:0000256" key="1">
    <source>
        <dbReference type="SAM" id="MobiDB-lite"/>
    </source>
</evidence>
<proteinExistence type="predicted"/>
<comment type="caution">
    <text evidence="2">The sequence shown here is derived from an EMBL/GenBank/DDBJ whole genome shotgun (WGS) entry which is preliminary data.</text>
</comment>